<sequence length="154" mass="17781">MVKNRRIFCALLGLLFTQTACSNGVRVDYEEEFVISETAQLENVRVLELDTNDEDNQKVLNVFRGDLKDGVYAYDENKHKTYILINANTRNYADYSFKLDKENKILTLFYTTTEGSVTNKKTLFLIESKNKHPFEEIKLINNGNDDGFIGVYTN</sequence>
<evidence type="ECO:0000313" key="3">
    <source>
        <dbReference type="Proteomes" id="UP000234956"/>
    </source>
</evidence>
<dbReference type="AlphaFoldDB" id="A0A2I0UY26"/>
<keyword evidence="1" id="KW-0732">Signal</keyword>
<comment type="caution">
    <text evidence="2">The sequence shown here is derived from an EMBL/GenBank/DDBJ whole genome shotgun (WGS) entry which is preliminary data.</text>
</comment>
<dbReference type="EMBL" id="PDFK01000004">
    <property type="protein sequence ID" value="PKU50978.1"/>
    <property type="molecule type" value="Genomic_DNA"/>
</dbReference>
<proteinExistence type="predicted"/>
<name>A0A2I0UY26_9BACI</name>
<accession>A0A2I0UY26</accession>
<evidence type="ECO:0008006" key="4">
    <source>
        <dbReference type="Google" id="ProtNLM"/>
    </source>
</evidence>
<protein>
    <recommendedName>
        <fullName evidence="4">Lipoprotein</fullName>
    </recommendedName>
</protein>
<reference evidence="2 3" key="1">
    <citation type="submission" date="2017-10" db="EMBL/GenBank/DDBJ databases">
        <title>Draft genome of Lysinibacillus fusiformis strain Juneja, a laboratory-derived pathogen of Drosophila melanogaster.</title>
        <authorList>
            <person name="Smith B.R."/>
            <person name="Unckless R.L."/>
        </authorList>
    </citation>
    <scope>NUCLEOTIDE SEQUENCE [LARGE SCALE GENOMIC DNA]</scope>
    <source>
        <strain evidence="2 3">Juneja</strain>
    </source>
</reference>
<evidence type="ECO:0000256" key="1">
    <source>
        <dbReference type="SAM" id="SignalP"/>
    </source>
</evidence>
<evidence type="ECO:0000313" key="2">
    <source>
        <dbReference type="EMBL" id="PKU50978.1"/>
    </source>
</evidence>
<organism evidence="2 3">
    <name type="scientific">Lysinibacillus fusiformis</name>
    <dbReference type="NCBI Taxonomy" id="28031"/>
    <lineage>
        <taxon>Bacteria</taxon>
        <taxon>Bacillati</taxon>
        <taxon>Bacillota</taxon>
        <taxon>Bacilli</taxon>
        <taxon>Bacillales</taxon>
        <taxon>Bacillaceae</taxon>
        <taxon>Lysinibacillus</taxon>
    </lineage>
</organism>
<gene>
    <name evidence="2" type="ORF">CRI88_14980</name>
</gene>
<feature type="chain" id="PRO_5014165339" description="Lipoprotein" evidence="1">
    <location>
        <begin position="23"/>
        <end position="154"/>
    </location>
</feature>
<dbReference type="RefSeq" id="WP_101966807.1">
    <property type="nucleotide sequence ID" value="NZ_PDFK01000004.1"/>
</dbReference>
<feature type="signal peptide" evidence="1">
    <location>
        <begin position="1"/>
        <end position="22"/>
    </location>
</feature>
<dbReference type="Proteomes" id="UP000234956">
    <property type="component" value="Unassembled WGS sequence"/>
</dbReference>